<dbReference type="PROSITE" id="PS51767">
    <property type="entry name" value="PEPTIDASE_A1"/>
    <property type="match status" value="1"/>
</dbReference>
<keyword evidence="5" id="KW-1185">Reference proteome</keyword>
<keyword evidence="2" id="KW-0472">Membrane</keyword>
<gene>
    <name evidence="4" type="ORF">LTR09_002420</name>
</gene>
<organism evidence="4 5">
    <name type="scientific">Extremus antarcticus</name>
    <dbReference type="NCBI Taxonomy" id="702011"/>
    <lineage>
        <taxon>Eukaryota</taxon>
        <taxon>Fungi</taxon>
        <taxon>Dikarya</taxon>
        <taxon>Ascomycota</taxon>
        <taxon>Pezizomycotina</taxon>
        <taxon>Dothideomycetes</taxon>
        <taxon>Dothideomycetidae</taxon>
        <taxon>Mycosphaerellales</taxon>
        <taxon>Extremaceae</taxon>
        <taxon>Extremus</taxon>
    </lineage>
</organism>
<feature type="compositionally biased region" description="Basic and acidic residues" evidence="1">
    <location>
        <begin position="330"/>
        <end position="350"/>
    </location>
</feature>
<evidence type="ECO:0000313" key="4">
    <source>
        <dbReference type="EMBL" id="KAK3056627.1"/>
    </source>
</evidence>
<dbReference type="EMBL" id="JAWDJX010000005">
    <property type="protein sequence ID" value="KAK3056627.1"/>
    <property type="molecule type" value="Genomic_DNA"/>
</dbReference>
<keyword evidence="2" id="KW-1133">Transmembrane helix</keyword>
<feature type="domain" description="Peptidase A1" evidence="3">
    <location>
        <begin position="1"/>
        <end position="254"/>
    </location>
</feature>
<evidence type="ECO:0000313" key="5">
    <source>
        <dbReference type="Proteomes" id="UP001271007"/>
    </source>
</evidence>
<evidence type="ECO:0000256" key="2">
    <source>
        <dbReference type="SAM" id="Phobius"/>
    </source>
</evidence>
<dbReference type="SUPFAM" id="SSF50630">
    <property type="entry name" value="Acid proteases"/>
    <property type="match status" value="1"/>
</dbReference>
<feature type="transmembrane region" description="Helical" evidence="2">
    <location>
        <begin position="283"/>
        <end position="305"/>
    </location>
</feature>
<protein>
    <recommendedName>
        <fullName evidence="3">Peptidase A1 domain-containing protein</fullName>
    </recommendedName>
</protein>
<comment type="caution">
    <text evidence="4">The sequence shown here is derived from an EMBL/GenBank/DDBJ whole genome shotgun (WGS) entry which is preliminary data.</text>
</comment>
<feature type="region of interest" description="Disordered" evidence="1">
    <location>
        <begin position="330"/>
        <end position="428"/>
    </location>
</feature>
<reference evidence="4" key="1">
    <citation type="submission" date="2023-04" db="EMBL/GenBank/DDBJ databases">
        <title>Black Yeasts Isolated from many extreme environments.</title>
        <authorList>
            <person name="Coleine C."/>
            <person name="Stajich J.E."/>
            <person name="Selbmann L."/>
        </authorList>
    </citation>
    <scope>NUCLEOTIDE SEQUENCE</scope>
    <source>
        <strain evidence="4">CCFEE 5312</strain>
    </source>
</reference>
<feature type="compositionally biased region" description="Basic and acidic residues" evidence="1">
    <location>
        <begin position="379"/>
        <end position="389"/>
    </location>
</feature>
<feature type="compositionally biased region" description="Basic and acidic residues" evidence="1">
    <location>
        <begin position="415"/>
        <end position="428"/>
    </location>
</feature>
<dbReference type="AlphaFoldDB" id="A0AAJ0GFM5"/>
<dbReference type="Proteomes" id="UP001271007">
    <property type="component" value="Unassembled WGS sequence"/>
</dbReference>
<name>A0AAJ0GFM5_9PEZI</name>
<evidence type="ECO:0000259" key="3">
    <source>
        <dbReference type="PROSITE" id="PS51767"/>
    </source>
</evidence>
<dbReference type="InterPro" id="IPR021109">
    <property type="entry name" value="Peptidase_aspartic_dom_sf"/>
</dbReference>
<sequence>MFGGTDDAVIGFSGTGGQSLRQQFVANYAAKTPYLGLLGLSRSPTTISLPDGYSRSFSSTLAGAWYQGAQGYPASLTFGGYDALRGNTDSVLTLPLGAEITRDIVVQITAIGISSVGDPATPVQNVAAFIDSVVPEMWLPQEVCKVFKDAFDLEWNDDLGLYLVSDSQHEELLSQNATVSLSLESQGSTVTIDLPYEAFYQPITYPLADILDGTVLHYFPLRIAANDTQYMLGSVFLQEAYLAVDYHRREFYLSQAQFPGNENEYRIVTVHPPGWSHGLSTGAIVGIAVGAFALVVIACGLLWWFKYRPRSKKRASRLSAKSTEQDRDVFGYYGREKDGGEETYEKRELDTAEPGMRGSIASRCELPSPPLPQYSPGSPERDWPKDRGSIDMVEMGDYLTARRVPVQSPVELSADSEHERRPPPVEIA</sequence>
<evidence type="ECO:0000256" key="1">
    <source>
        <dbReference type="SAM" id="MobiDB-lite"/>
    </source>
</evidence>
<dbReference type="InterPro" id="IPR033121">
    <property type="entry name" value="PEPTIDASE_A1"/>
</dbReference>
<dbReference type="Gene3D" id="2.40.70.10">
    <property type="entry name" value="Acid Proteases"/>
    <property type="match status" value="1"/>
</dbReference>
<accession>A0AAJ0GFM5</accession>
<keyword evidence="2" id="KW-0812">Transmembrane</keyword>
<proteinExistence type="predicted"/>